<feature type="transmembrane region" description="Helical" evidence="8">
    <location>
        <begin position="175"/>
        <end position="196"/>
    </location>
</feature>
<evidence type="ECO:0000256" key="1">
    <source>
        <dbReference type="ARBA" id="ARBA00004651"/>
    </source>
</evidence>
<proteinExistence type="inferred from homology"/>
<dbReference type="InterPro" id="IPR032807">
    <property type="entry name" value="GNVR"/>
</dbReference>
<dbReference type="InterPro" id="IPR050445">
    <property type="entry name" value="Bact_polysacc_biosynth/exp"/>
</dbReference>
<comment type="similarity">
    <text evidence="2">Belongs to the CpsC/CapA family.</text>
</comment>
<organism evidence="11 12">
    <name type="scientific">Solibacillus kalamii</name>
    <dbReference type="NCBI Taxonomy" id="1748298"/>
    <lineage>
        <taxon>Bacteria</taxon>
        <taxon>Bacillati</taxon>
        <taxon>Bacillota</taxon>
        <taxon>Bacilli</taxon>
        <taxon>Bacillales</taxon>
        <taxon>Caryophanaceae</taxon>
        <taxon>Solibacillus</taxon>
    </lineage>
</organism>
<keyword evidence="4 8" id="KW-0812">Transmembrane</keyword>
<reference evidence="11 12" key="1">
    <citation type="journal article" date="2017" name="Int. J. Syst. Evol. Microbiol.">
        <title>Solibacillus kalamii sp. nov., isolated from a high-efficiency particulate arrestance filter system used in the International Space Station.</title>
        <authorList>
            <person name="Checinska Sielaff A."/>
            <person name="Kumar R.M."/>
            <person name="Pal D."/>
            <person name="Mayilraj S."/>
            <person name="Venkateswaran K."/>
        </authorList>
    </citation>
    <scope>NUCLEOTIDE SEQUENCE [LARGE SCALE GENOMIC DNA]</scope>
    <source>
        <strain evidence="11 12">ISSFR-015</strain>
    </source>
</reference>
<dbReference type="PANTHER" id="PTHR32309">
    <property type="entry name" value="TYROSINE-PROTEIN KINASE"/>
    <property type="match status" value="1"/>
</dbReference>
<evidence type="ECO:0000256" key="3">
    <source>
        <dbReference type="ARBA" id="ARBA00022475"/>
    </source>
</evidence>
<evidence type="ECO:0000256" key="5">
    <source>
        <dbReference type="ARBA" id="ARBA00022989"/>
    </source>
</evidence>
<evidence type="ECO:0000256" key="8">
    <source>
        <dbReference type="SAM" id="Phobius"/>
    </source>
</evidence>
<feature type="region of interest" description="Disordered" evidence="7">
    <location>
        <begin position="232"/>
        <end position="254"/>
    </location>
</feature>
<feature type="domain" description="Tyrosine-protein kinase G-rich" evidence="10">
    <location>
        <begin position="141"/>
        <end position="195"/>
    </location>
</feature>
<dbReference type="Pfam" id="PF02706">
    <property type="entry name" value="Wzz"/>
    <property type="match status" value="1"/>
</dbReference>
<accession>A0ABX3ZL50</accession>
<evidence type="ECO:0000313" key="11">
    <source>
        <dbReference type="EMBL" id="OUZ40395.1"/>
    </source>
</evidence>
<evidence type="ECO:0000256" key="7">
    <source>
        <dbReference type="SAM" id="MobiDB-lite"/>
    </source>
</evidence>
<evidence type="ECO:0000256" key="2">
    <source>
        <dbReference type="ARBA" id="ARBA00006683"/>
    </source>
</evidence>
<sequence>MEETISLQDIFKTLKKRVALILSLTIFAGVIAAIVSYFLLTPIYQANTQVLVNQKKEDMTQQMTSQDIQSNLQLINTYNEIIKSPAILSIVVENLDLPLTPVQLASKISVTNANNSQVLNVSVQDENYNVAADMANQVVEVFKEEVPKLMNIDNVNILAPAQYSDNPTPIKPNKMLNIAIALVIGLMVGVGLAFLLEYLDTTVKTEQDVEEIIGLPIIGVISIINPEEMRKEEARRASRHRKQKKTIIDRKVRA</sequence>
<keyword evidence="3" id="KW-1003">Cell membrane</keyword>
<evidence type="ECO:0000259" key="10">
    <source>
        <dbReference type="Pfam" id="PF13807"/>
    </source>
</evidence>
<comment type="subcellular location">
    <subcellularLocation>
        <location evidence="1">Cell membrane</location>
        <topology evidence="1">Multi-pass membrane protein</topology>
    </subcellularLocation>
</comment>
<dbReference type="PANTHER" id="PTHR32309:SF13">
    <property type="entry name" value="FERRIC ENTEROBACTIN TRANSPORT PROTEIN FEPE"/>
    <property type="match status" value="1"/>
</dbReference>
<keyword evidence="6 8" id="KW-0472">Membrane</keyword>
<name>A0ABX3ZL50_9BACL</name>
<dbReference type="Pfam" id="PF13807">
    <property type="entry name" value="GNVR"/>
    <property type="match status" value="1"/>
</dbReference>
<keyword evidence="5 8" id="KW-1133">Transmembrane helix</keyword>
<dbReference type="EMBL" id="NHNT01000001">
    <property type="protein sequence ID" value="OUZ40395.1"/>
    <property type="molecule type" value="Genomic_DNA"/>
</dbReference>
<evidence type="ECO:0000256" key="6">
    <source>
        <dbReference type="ARBA" id="ARBA00023136"/>
    </source>
</evidence>
<dbReference type="RefSeq" id="WP_087615370.1">
    <property type="nucleotide sequence ID" value="NZ_JAFBEY010000002.1"/>
</dbReference>
<feature type="transmembrane region" description="Helical" evidence="8">
    <location>
        <begin position="20"/>
        <end position="40"/>
    </location>
</feature>
<gene>
    <name evidence="11" type="ORF">CBM15_00635</name>
</gene>
<dbReference type="Proteomes" id="UP000196594">
    <property type="component" value="Unassembled WGS sequence"/>
</dbReference>
<evidence type="ECO:0000313" key="12">
    <source>
        <dbReference type="Proteomes" id="UP000196594"/>
    </source>
</evidence>
<evidence type="ECO:0000259" key="9">
    <source>
        <dbReference type="Pfam" id="PF02706"/>
    </source>
</evidence>
<comment type="caution">
    <text evidence="11">The sequence shown here is derived from an EMBL/GenBank/DDBJ whole genome shotgun (WGS) entry which is preliminary data.</text>
</comment>
<keyword evidence="12" id="KW-1185">Reference proteome</keyword>
<protein>
    <submittedName>
        <fullName evidence="11">Capsular biosynthesis protein</fullName>
    </submittedName>
</protein>
<evidence type="ECO:0000256" key="4">
    <source>
        <dbReference type="ARBA" id="ARBA00022692"/>
    </source>
</evidence>
<dbReference type="InterPro" id="IPR003856">
    <property type="entry name" value="LPS_length_determ_N"/>
</dbReference>
<feature type="domain" description="Polysaccharide chain length determinant N-terminal" evidence="9">
    <location>
        <begin position="3"/>
        <end position="95"/>
    </location>
</feature>